<gene>
    <name evidence="3" type="ORF">ABZ507_15555</name>
</gene>
<protein>
    <recommendedName>
        <fullName evidence="5">Ricin B lectin domain-containing protein</fullName>
    </recommendedName>
</protein>
<accession>A0ABV2XBE0</accession>
<keyword evidence="2" id="KW-1133">Transmembrane helix</keyword>
<name>A0ABV2XBE0_9NOCA</name>
<proteinExistence type="predicted"/>
<feature type="transmembrane region" description="Helical" evidence="2">
    <location>
        <begin position="69"/>
        <end position="92"/>
    </location>
</feature>
<comment type="caution">
    <text evidence="3">The sequence shown here is derived from an EMBL/GenBank/DDBJ whole genome shotgun (WGS) entry which is preliminary data.</text>
</comment>
<organism evidence="3 4">
    <name type="scientific">Nocardia niwae</name>
    <dbReference type="NCBI Taxonomy" id="626084"/>
    <lineage>
        <taxon>Bacteria</taxon>
        <taxon>Bacillati</taxon>
        <taxon>Actinomycetota</taxon>
        <taxon>Actinomycetes</taxon>
        <taxon>Mycobacteriales</taxon>
        <taxon>Nocardiaceae</taxon>
        <taxon>Nocardia</taxon>
    </lineage>
</organism>
<keyword evidence="2" id="KW-0812">Transmembrane</keyword>
<reference evidence="3 4" key="1">
    <citation type="submission" date="2024-06" db="EMBL/GenBank/DDBJ databases">
        <title>The Natural Products Discovery Center: Release of the First 8490 Sequenced Strains for Exploring Actinobacteria Biosynthetic Diversity.</title>
        <authorList>
            <person name="Kalkreuter E."/>
            <person name="Kautsar S.A."/>
            <person name="Yang D."/>
            <person name="Bader C.D."/>
            <person name="Teijaro C.N."/>
            <person name="Fluegel L."/>
            <person name="Davis C.M."/>
            <person name="Simpson J.R."/>
            <person name="Lauterbach L."/>
            <person name="Steele A.D."/>
            <person name="Gui C."/>
            <person name="Meng S."/>
            <person name="Li G."/>
            <person name="Viehrig K."/>
            <person name="Ye F."/>
            <person name="Su P."/>
            <person name="Kiefer A.F."/>
            <person name="Nichols A."/>
            <person name="Cepeda A.J."/>
            <person name="Yan W."/>
            <person name="Fan B."/>
            <person name="Jiang Y."/>
            <person name="Adhikari A."/>
            <person name="Zheng C.-J."/>
            <person name="Schuster L."/>
            <person name="Cowan T.M."/>
            <person name="Smanski M.J."/>
            <person name="Chevrette M.G."/>
            <person name="De Carvalho L.P.S."/>
            <person name="Shen B."/>
        </authorList>
    </citation>
    <scope>NUCLEOTIDE SEQUENCE [LARGE SCALE GENOMIC DNA]</scope>
    <source>
        <strain evidence="3 4">NPDC019434</strain>
    </source>
</reference>
<dbReference type="Proteomes" id="UP001550535">
    <property type="component" value="Unassembled WGS sequence"/>
</dbReference>
<dbReference type="EMBL" id="JBEYBR010000036">
    <property type="protein sequence ID" value="MEU2123225.1"/>
    <property type="molecule type" value="Genomic_DNA"/>
</dbReference>
<evidence type="ECO:0000256" key="1">
    <source>
        <dbReference type="SAM" id="MobiDB-lite"/>
    </source>
</evidence>
<sequence length="276" mass="28554">MITAAPDAETQVNCQDGSLPWEAKLDADVPRSVSMAWSSIRKIHNFGSLGGFEGSELWRTYVSRQRVRAGITLAAFMVGTGLAATLVVVAALSMSGPAEEPAAAAQTATARTTSTPPPTTEEPVPTTTEALPTTSALRGASNKSATSLQVNIGDCVQLGGAGAIDKTACGSPNSVYKVVEKAPANATCPTDADHTYNETLHGATAAALCLDIDWVVGGCMELTPGSPKRLDCAAHTPGAVRVIDIKQNTVDVNACGSADSGIVYQQRHFVVCVARL</sequence>
<feature type="region of interest" description="Disordered" evidence="1">
    <location>
        <begin position="101"/>
        <end position="129"/>
    </location>
</feature>
<evidence type="ECO:0008006" key="5">
    <source>
        <dbReference type="Google" id="ProtNLM"/>
    </source>
</evidence>
<evidence type="ECO:0000313" key="3">
    <source>
        <dbReference type="EMBL" id="MEU2123225.1"/>
    </source>
</evidence>
<feature type="compositionally biased region" description="Low complexity" evidence="1">
    <location>
        <begin position="101"/>
        <end position="114"/>
    </location>
</feature>
<evidence type="ECO:0000313" key="4">
    <source>
        <dbReference type="Proteomes" id="UP001550535"/>
    </source>
</evidence>
<keyword evidence="2" id="KW-0472">Membrane</keyword>
<evidence type="ECO:0000256" key="2">
    <source>
        <dbReference type="SAM" id="Phobius"/>
    </source>
</evidence>
<dbReference type="RefSeq" id="WP_357991711.1">
    <property type="nucleotide sequence ID" value="NZ_JBEYBR010000036.1"/>
</dbReference>
<keyword evidence="4" id="KW-1185">Reference proteome</keyword>